<sequence length="104" mass="11387">MEQAVIVYLLLNDGQFGTSKERASILALEDRLEQVLGNASVGEFDGDEFGDGKCILYMYGPDAERLFVVIEPVLKSSPAAVGGYAIKRFGKAADSRAREVRVTW</sequence>
<dbReference type="AlphaFoldDB" id="A0A271KHU3"/>
<evidence type="ECO:0000313" key="2">
    <source>
        <dbReference type="Proteomes" id="UP000215931"/>
    </source>
</evidence>
<evidence type="ECO:0000313" key="1">
    <source>
        <dbReference type="EMBL" id="PAP94585.1"/>
    </source>
</evidence>
<comment type="caution">
    <text evidence="1">The sequence shown here is derived from an EMBL/GenBank/DDBJ whole genome shotgun (WGS) entry which is preliminary data.</text>
</comment>
<name>A0A271KHU3_9HYPH</name>
<gene>
    <name evidence="1" type="ORF">CIT31_10415</name>
</gene>
<accession>A0A271KHU3</accession>
<dbReference type="RefSeq" id="WP_095518555.1">
    <property type="nucleotide sequence ID" value="NZ_NPKH01000020.1"/>
</dbReference>
<keyword evidence="2" id="KW-1185">Reference proteome</keyword>
<protein>
    <recommendedName>
        <fullName evidence="3">DUF695 domain-containing protein</fullName>
    </recommendedName>
</protein>
<dbReference type="EMBL" id="NPKH01000020">
    <property type="protein sequence ID" value="PAP94585.1"/>
    <property type="molecule type" value="Genomic_DNA"/>
</dbReference>
<reference evidence="1 2" key="1">
    <citation type="submission" date="2017-08" db="EMBL/GenBank/DDBJ databases">
        <title>Mesorhizobium wenxinae sp. nov., a novel rhizobial species isolated from root nodules of chickpea (Cicer arietinum L.).</title>
        <authorList>
            <person name="Zhang J."/>
        </authorList>
    </citation>
    <scope>NUCLEOTIDE SEQUENCE [LARGE SCALE GENOMIC DNA]</scope>
    <source>
        <strain evidence="2">WYCCWR 10019</strain>
    </source>
</reference>
<proteinExistence type="predicted"/>
<evidence type="ECO:0008006" key="3">
    <source>
        <dbReference type="Google" id="ProtNLM"/>
    </source>
</evidence>
<organism evidence="1 2">
    <name type="scientific">Mesorhizobium wenxiniae</name>
    <dbReference type="NCBI Taxonomy" id="2014805"/>
    <lineage>
        <taxon>Bacteria</taxon>
        <taxon>Pseudomonadati</taxon>
        <taxon>Pseudomonadota</taxon>
        <taxon>Alphaproteobacteria</taxon>
        <taxon>Hyphomicrobiales</taxon>
        <taxon>Phyllobacteriaceae</taxon>
        <taxon>Mesorhizobium</taxon>
    </lineage>
</organism>
<dbReference type="Proteomes" id="UP000215931">
    <property type="component" value="Unassembled WGS sequence"/>
</dbReference>
<dbReference type="OrthoDB" id="678788at2"/>